<evidence type="ECO:0000256" key="3">
    <source>
        <dbReference type="ARBA" id="ARBA00022475"/>
    </source>
</evidence>
<dbReference type="InterPro" id="IPR007341">
    <property type="entry name" value="Transgly_assoc"/>
</dbReference>
<proteinExistence type="inferred from homology"/>
<name>A0A952FIC1_9PROT</name>
<accession>A0A952FIC1</accession>
<evidence type="ECO:0000313" key="9">
    <source>
        <dbReference type="Proteomes" id="UP000700706"/>
    </source>
</evidence>
<comment type="caution">
    <text evidence="8">The sequence shown here is derived from an EMBL/GenBank/DDBJ whole genome shotgun (WGS) entry which is preliminary data.</text>
</comment>
<dbReference type="Proteomes" id="UP000700706">
    <property type="component" value="Unassembled WGS sequence"/>
</dbReference>
<dbReference type="GO" id="GO:0005886">
    <property type="term" value="C:plasma membrane"/>
    <property type="evidence" value="ECO:0007669"/>
    <property type="project" value="UniProtKB-SubCell"/>
</dbReference>
<dbReference type="PANTHER" id="PTHR33884:SF7">
    <property type="entry name" value="BSL8023 PROTEIN"/>
    <property type="match status" value="1"/>
</dbReference>
<reference evidence="8" key="1">
    <citation type="submission" date="2020-06" db="EMBL/GenBank/DDBJ databases">
        <title>Stable isotope informed genome-resolved metagenomics uncovers potential trophic interactions in rhizosphere soil.</title>
        <authorList>
            <person name="Starr E.P."/>
            <person name="Shi S."/>
            <person name="Blazewicz S.J."/>
            <person name="Koch B.J."/>
            <person name="Probst A.J."/>
            <person name="Hungate B.A."/>
            <person name="Pett-Ridge J."/>
            <person name="Firestone M.K."/>
            <person name="Banfield J.F."/>
        </authorList>
    </citation>
    <scope>NUCLEOTIDE SEQUENCE</scope>
    <source>
        <strain evidence="8">YM_69_17</strain>
    </source>
</reference>
<evidence type="ECO:0000256" key="4">
    <source>
        <dbReference type="ARBA" id="ARBA00022692"/>
    </source>
</evidence>
<comment type="subcellular location">
    <subcellularLocation>
        <location evidence="1">Cell membrane</location>
        <topology evidence="1">Multi-pass membrane protein</topology>
    </subcellularLocation>
</comment>
<protein>
    <submittedName>
        <fullName evidence="8">GlsB/YeaQ/YmgE family stress response membrane protein</fullName>
    </submittedName>
</protein>
<dbReference type="Pfam" id="PF04226">
    <property type="entry name" value="Transgly_assoc"/>
    <property type="match status" value="1"/>
</dbReference>
<keyword evidence="3" id="KW-1003">Cell membrane</keyword>
<keyword evidence="4 7" id="KW-0812">Transmembrane</keyword>
<organism evidence="8 9">
    <name type="scientific">Inquilinus limosus</name>
    <dbReference type="NCBI Taxonomy" id="171674"/>
    <lineage>
        <taxon>Bacteria</taxon>
        <taxon>Pseudomonadati</taxon>
        <taxon>Pseudomonadota</taxon>
        <taxon>Alphaproteobacteria</taxon>
        <taxon>Rhodospirillales</taxon>
        <taxon>Rhodospirillaceae</taxon>
        <taxon>Inquilinus</taxon>
    </lineage>
</organism>
<keyword evidence="6 7" id="KW-0472">Membrane</keyword>
<evidence type="ECO:0000256" key="1">
    <source>
        <dbReference type="ARBA" id="ARBA00004651"/>
    </source>
</evidence>
<sequence length="86" mass="8994">MAFLWMLIIGFVVGLVAKFLMPGRDPGGFIITILLGIAGSFVGGWLGRQLGIVPESGFGQFVLAVIGAIVLLIIYRIVAGRSSSAS</sequence>
<evidence type="ECO:0000313" key="8">
    <source>
        <dbReference type="EMBL" id="MBW8725223.1"/>
    </source>
</evidence>
<feature type="transmembrane region" description="Helical" evidence="7">
    <location>
        <begin position="58"/>
        <end position="78"/>
    </location>
</feature>
<evidence type="ECO:0000256" key="2">
    <source>
        <dbReference type="ARBA" id="ARBA00011006"/>
    </source>
</evidence>
<dbReference type="AlphaFoldDB" id="A0A952FIC1"/>
<keyword evidence="5 7" id="KW-1133">Transmembrane helix</keyword>
<feature type="transmembrane region" description="Helical" evidence="7">
    <location>
        <begin position="27"/>
        <end position="46"/>
    </location>
</feature>
<gene>
    <name evidence="8" type="ORF">JF625_08735</name>
</gene>
<dbReference type="PANTHER" id="PTHR33884">
    <property type="entry name" value="UPF0410 PROTEIN YMGE"/>
    <property type="match status" value="1"/>
</dbReference>
<evidence type="ECO:0000256" key="7">
    <source>
        <dbReference type="SAM" id="Phobius"/>
    </source>
</evidence>
<comment type="similarity">
    <text evidence="2">Belongs to the UPF0410 family.</text>
</comment>
<evidence type="ECO:0000256" key="6">
    <source>
        <dbReference type="ARBA" id="ARBA00023136"/>
    </source>
</evidence>
<evidence type="ECO:0000256" key="5">
    <source>
        <dbReference type="ARBA" id="ARBA00022989"/>
    </source>
</evidence>
<dbReference type="EMBL" id="JAEKLZ010000163">
    <property type="protein sequence ID" value="MBW8725223.1"/>
    <property type="molecule type" value="Genomic_DNA"/>
</dbReference>